<dbReference type="Proteomes" id="UP001597326">
    <property type="component" value="Unassembled WGS sequence"/>
</dbReference>
<proteinExistence type="predicted"/>
<evidence type="ECO:0000313" key="2">
    <source>
        <dbReference type="Proteomes" id="UP001597326"/>
    </source>
</evidence>
<accession>A0ABW4RVE8</accession>
<organism evidence="1 2">
    <name type="scientific">Luteococcus peritonei</name>
    <dbReference type="NCBI Taxonomy" id="88874"/>
    <lineage>
        <taxon>Bacteria</taxon>
        <taxon>Bacillati</taxon>
        <taxon>Actinomycetota</taxon>
        <taxon>Actinomycetes</taxon>
        <taxon>Propionibacteriales</taxon>
        <taxon>Propionibacteriaceae</taxon>
        <taxon>Luteococcus</taxon>
    </lineage>
</organism>
<reference evidence="2" key="1">
    <citation type="journal article" date="2019" name="Int. J. Syst. Evol. Microbiol.">
        <title>The Global Catalogue of Microorganisms (GCM) 10K type strain sequencing project: providing services to taxonomists for standard genome sequencing and annotation.</title>
        <authorList>
            <consortium name="The Broad Institute Genomics Platform"/>
            <consortium name="The Broad Institute Genome Sequencing Center for Infectious Disease"/>
            <person name="Wu L."/>
            <person name="Ma J."/>
        </authorList>
    </citation>
    <scope>NUCLEOTIDE SEQUENCE [LARGE SCALE GENOMIC DNA]</scope>
    <source>
        <strain evidence="2">CAIM 431</strain>
    </source>
</reference>
<sequence>MENTLTNAERVAQLLAELSTLTQPVAEYAAEHGLVTQTVRTYAQFGRIQTINTGSCVVLNPDAPFEGDAR</sequence>
<protein>
    <recommendedName>
        <fullName evidence="3">DNA-binding protein</fullName>
    </recommendedName>
</protein>
<evidence type="ECO:0008006" key="3">
    <source>
        <dbReference type="Google" id="ProtNLM"/>
    </source>
</evidence>
<evidence type="ECO:0000313" key="1">
    <source>
        <dbReference type="EMBL" id="MFD1890302.1"/>
    </source>
</evidence>
<dbReference type="EMBL" id="JBHUFZ010000018">
    <property type="protein sequence ID" value="MFD1890302.1"/>
    <property type="molecule type" value="Genomic_DNA"/>
</dbReference>
<name>A0ABW4RVE8_9ACTN</name>
<dbReference type="RefSeq" id="WP_343873318.1">
    <property type="nucleotide sequence ID" value="NZ_BAAAIX010000015.1"/>
</dbReference>
<keyword evidence="2" id="KW-1185">Reference proteome</keyword>
<gene>
    <name evidence="1" type="ORF">ACFSCS_08925</name>
</gene>
<comment type="caution">
    <text evidence="1">The sequence shown here is derived from an EMBL/GenBank/DDBJ whole genome shotgun (WGS) entry which is preliminary data.</text>
</comment>